<keyword evidence="1" id="KW-0614">Plasmid</keyword>
<name>A0A6B7PVY7_9PSED</name>
<evidence type="ECO:0000313" key="1">
    <source>
        <dbReference type="EMBL" id="QFX76306.1"/>
    </source>
</evidence>
<accession>A0A6B7PVY7</accession>
<protein>
    <submittedName>
        <fullName evidence="1">Uncharacterized protein</fullName>
    </submittedName>
</protein>
<proteinExistence type="predicted"/>
<dbReference type="RefSeq" id="WP_181718342.1">
    <property type="nucleotide sequence ID" value="NZ_MN310371.1"/>
</dbReference>
<dbReference type="EMBL" id="MN310371">
    <property type="protein sequence ID" value="QFX76306.1"/>
    <property type="molecule type" value="Genomic_DNA"/>
</dbReference>
<dbReference type="AlphaFoldDB" id="A0A6B7PVY7"/>
<sequence length="81" mass="8666">MAQYDTERGCPKCGGHEGYQFDLVEKHIVGAGWGEPPVSLDSGIIVSRSMVKCGDCGHRFRLDTLRALGAIGGEVEEGEGE</sequence>
<geneLocation type="plasmid" evidence="1">
    <name>pJ20133-VIM</name>
</geneLocation>
<organism evidence="1">
    <name type="scientific">Pseudomonas monteilii</name>
    <dbReference type="NCBI Taxonomy" id="76759"/>
    <lineage>
        <taxon>Bacteria</taxon>
        <taxon>Pseudomonadati</taxon>
        <taxon>Pseudomonadota</taxon>
        <taxon>Gammaproteobacteria</taxon>
        <taxon>Pseudomonadales</taxon>
        <taxon>Pseudomonadaceae</taxon>
        <taxon>Pseudomonas</taxon>
    </lineage>
</organism>
<reference evidence="1" key="1">
    <citation type="submission" date="2019-08" db="EMBL/GenBank/DDBJ databases">
        <authorList>
            <person name="Zhou D."/>
            <person name="Chen F."/>
        </authorList>
    </citation>
    <scope>NUCLEOTIDE SEQUENCE</scope>
    <source>
        <strain evidence="1">QJ20133</strain>
        <plasmid evidence="1">pJ20133-VIM</plasmid>
    </source>
</reference>